<feature type="binding site" evidence="2">
    <location>
        <position position="63"/>
    </location>
    <ligand>
        <name>substrate</name>
    </ligand>
</feature>
<evidence type="ECO:0000256" key="2">
    <source>
        <dbReference type="HAMAP-Rule" id="MF_01139"/>
    </source>
</evidence>
<evidence type="ECO:0000256" key="1">
    <source>
        <dbReference type="ARBA" id="ARBA00022679"/>
    </source>
</evidence>
<dbReference type="SUPFAM" id="SSF64005">
    <property type="entry name" value="Undecaprenyl diphosphate synthase"/>
    <property type="match status" value="1"/>
</dbReference>
<comment type="function">
    <text evidence="2">Catalyzes the condensation of isopentenyl diphosphate (IPP) with allylic pyrophosphates generating different type of terpenoids.</text>
</comment>
<dbReference type="PANTHER" id="PTHR10291">
    <property type="entry name" value="DEHYDRODOLICHYL DIPHOSPHATE SYNTHASE FAMILY MEMBER"/>
    <property type="match status" value="1"/>
</dbReference>
<comment type="similarity">
    <text evidence="2">Belongs to the UPP synthase family.</text>
</comment>
<feature type="active site" description="Proton acceptor" evidence="2">
    <location>
        <position position="62"/>
    </location>
</feature>
<dbReference type="Proteomes" id="UP001190925">
    <property type="component" value="Unassembled WGS sequence"/>
</dbReference>
<comment type="caution">
    <text evidence="3">The sequence shown here is derived from an EMBL/GenBank/DDBJ whole genome shotgun (WGS) entry which is preliminary data.</text>
</comment>
<dbReference type="HAMAP" id="MF_01139">
    <property type="entry name" value="ISPT"/>
    <property type="match status" value="1"/>
</dbReference>
<feature type="binding site" evidence="2">
    <location>
        <position position="19"/>
    </location>
    <ligand>
        <name>substrate</name>
    </ligand>
</feature>
<comment type="subunit">
    <text evidence="2">Homodimer.</text>
</comment>
<keyword evidence="2" id="KW-0460">Magnesium</keyword>
<dbReference type="EC" id="2.5.1.-" evidence="2"/>
<feature type="binding site" evidence="2">
    <location>
        <begin position="59"/>
        <end position="61"/>
    </location>
    <ligand>
        <name>substrate</name>
    </ligand>
</feature>
<dbReference type="CDD" id="cd00475">
    <property type="entry name" value="Cis_IPPS"/>
    <property type="match status" value="1"/>
</dbReference>
<comment type="cofactor">
    <cofactor evidence="2">
        <name>Mg(2+)</name>
        <dbReference type="ChEBI" id="CHEBI:18420"/>
    </cofactor>
    <text evidence="2">Binds 2 magnesium ions per subunit.</text>
</comment>
<dbReference type="EMBL" id="PRLK01000004">
    <property type="protein sequence ID" value="RYC72661.1"/>
    <property type="molecule type" value="Genomic_DNA"/>
</dbReference>
<reference evidence="3 4" key="2">
    <citation type="journal article" date="2020" name="Cell Rep.">
        <title>Acquisition and Adaptation of Ultra-small Parasitic Reduced Genome Bacteria to Mammalian Hosts.</title>
        <authorList>
            <person name="McLean J.S."/>
            <person name="Bor B."/>
            <person name="Kerns K.A."/>
            <person name="Liu Q."/>
            <person name="To T.T."/>
            <person name="Solden L."/>
            <person name="Hendrickson E.L."/>
            <person name="Wrighton K."/>
            <person name="Shi W."/>
            <person name="He X."/>
        </authorList>
    </citation>
    <scope>NUCLEOTIDE SEQUENCE [LARGE SCALE GENOMIC DNA]</scope>
    <source>
        <strain evidence="3 4">TM7_CMJM_G6_1_HOT_870</strain>
    </source>
</reference>
<name>A0ABY0FJR3_9BACT</name>
<reference evidence="3 4" key="1">
    <citation type="journal article" date="2018" name="bioRxiv">
        <title>Evidence of independent acquisition and adaption of ultra-small bacteria to human hosts across the highly diverse yet reduced genomes of the phylum Saccharibacteria.</title>
        <authorList>
            <person name="McLean J.S."/>
            <person name="Bor B."/>
            <person name="To T.T."/>
            <person name="Liu Q."/>
            <person name="Kearns K.A."/>
            <person name="Solden L.M."/>
            <person name="Wrighton K.C."/>
            <person name="He X."/>
            <person name="Shi W."/>
        </authorList>
    </citation>
    <scope>NUCLEOTIDE SEQUENCE [LARGE SCALE GENOMIC DNA]</scope>
    <source>
        <strain evidence="3 4">TM7_CMJM_G6_1_HOT_870</strain>
    </source>
</reference>
<keyword evidence="4" id="KW-1185">Reference proteome</keyword>
<feature type="binding site" evidence="2">
    <location>
        <position position="31"/>
    </location>
    <ligand>
        <name>substrate</name>
    </ligand>
</feature>
<dbReference type="GO" id="GO:0008834">
    <property type="term" value="F:ditrans,polycis-undecaprenyl-diphosphate synthase [(2E,6E)-farnesyl-diphosphate specific] activity"/>
    <property type="evidence" value="ECO:0007669"/>
    <property type="project" value="UniProtKB-EC"/>
</dbReference>
<dbReference type="NCBIfam" id="TIGR00055">
    <property type="entry name" value="uppS"/>
    <property type="match status" value="1"/>
</dbReference>
<keyword evidence="1 2" id="KW-0808">Transferase</keyword>
<feature type="binding site" evidence="2">
    <location>
        <position position="14"/>
    </location>
    <ligand>
        <name>Mg(2+)</name>
        <dbReference type="ChEBI" id="CHEBI:18420"/>
    </ligand>
</feature>
<feature type="binding site" evidence="2">
    <location>
        <begin position="15"/>
        <end position="18"/>
    </location>
    <ligand>
        <name>substrate</name>
    </ligand>
</feature>
<accession>A0ABY0FJR3</accession>
<dbReference type="InterPro" id="IPR001441">
    <property type="entry name" value="UPP_synth-like"/>
</dbReference>
<feature type="binding site" evidence="2">
    <location>
        <position position="183"/>
    </location>
    <ligand>
        <name>substrate</name>
    </ligand>
</feature>
<evidence type="ECO:0000313" key="3">
    <source>
        <dbReference type="EMBL" id="RYC72661.1"/>
    </source>
</evidence>
<feature type="active site" evidence="2">
    <location>
        <position position="14"/>
    </location>
</feature>
<proteinExistence type="inferred from homology"/>
<organism evidence="3 4">
    <name type="scientific">Candidatus Nanogingivalis gingivitcus</name>
    <dbReference type="NCBI Taxonomy" id="2171992"/>
    <lineage>
        <taxon>Bacteria</taxon>
        <taxon>Candidatus Saccharimonadota</taxon>
        <taxon>Candidatus Nanosyncoccalia</taxon>
        <taxon>Candidatus Nanogingivales</taxon>
        <taxon>Candidatus Nanogingivalaceae</taxon>
        <taxon>Candidatus Nanogingivalis</taxon>
    </lineage>
</organism>
<feature type="binding site" evidence="2">
    <location>
        <position position="202"/>
    </location>
    <ligand>
        <name>Mg(2+)</name>
        <dbReference type="ChEBI" id="CHEBI:18420"/>
    </ligand>
</feature>
<comment type="caution">
    <text evidence="2">Lacks conserved residue(s) required for the propagation of feature annotation.</text>
</comment>
<evidence type="ECO:0000313" key="4">
    <source>
        <dbReference type="Proteomes" id="UP001190925"/>
    </source>
</evidence>
<dbReference type="InterPro" id="IPR036424">
    <property type="entry name" value="UPP_synth-like_sf"/>
</dbReference>
<feature type="binding site" evidence="2">
    <location>
        <begin position="189"/>
        <end position="191"/>
    </location>
    <ligand>
        <name>substrate</name>
    </ligand>
</feature>
<dbReference type="PANTHER" id="PTHR10291:SF0">
    <property type="entry name" value="DEHYDRODOLICHYL DIPHOSPHATE SYNTHASE 2"/>
    <property type="match status" value="1"/>
</dbReference>
<dbReference type="RefSeq" id="WP_129718726.1">
    <property type="nucleotide sequence ID" value="NZ_PRLK01000004.1"/>
</dbReference>
<gene>
    <name evidence="3" type="primary">uppS</name>
    <name evidence="3" type="ORF">G6CMJM_00310</name>
</gene>
<dbReference type="Gene3D" id="3.40.1180.10">
    <property type="entry name" value="Decaprenyl diphosphate synthase-like"/>
    <property type="match status" value="1"/>
</dbReference>
<protein>
    <recommendedName>
        <fullName evidence="2">Isoprenyl transferase</fullName>
        <ecNumber evidence="2">2.5.1.-</ecNumber>
    </recommendedName>
</protein>
<keyword evidence="2" id="KW-0479">Metal-binding</keyword>
<sequence>MNNKIPNHIGLIVDGNRRWAKARNLHTLKGHEEGFNVLKKIIKKCFNEGVVYVSAYIFSTENWNRSNEEVSYLMKLFERYFSKEIQDLHKNNIKVLFSGDRKNKVSKKLVEIINKAEELTSGNSGGTLCLCFNYGGQTEIIEATRKIAQKVQSGELLIDDIDSKLFEQNLYTPEVPAVDLMIRTSGEQRISNFQLWRMAYSEMLFLDKPWPDMKDEDIEKALLNYQKRDRRMGGDSKK</sequence>
<feature type="binding site" evidence="2">
    <location>
        <position position="65"/>
    </location>
    <ligand>
        <name>substrate</name>
    </ligand>
</feature>
<dbReference type="Pfam" id="PF01255">
    <property type="entry name" value="Prenyltransf"/>
    <property type="match status" value="1"/>
</dbReference>